<feature type="domain" description="HTH cro/C1-type" evidence="2">
    <location>
        <begin position="33"/>
        <end position="87"/>
    </location>
</feature>
<dbReference type="KEGG" id="hdt:HYPDE_41553"/>
<evidence type="ECO:0000313" key="4">
    <source>
        <dbReference type="Proteomes" id="UP000005952"/>
    </source>
</evidence>
<dbReference type="InterPro" id="IPR010982">
    <property type="entry name" value="Lambda_DNA-bd_dom_sf"/>
</dbReference>
<dbReference type="eggNOG" id="COG1396">
    <property type="taxonomic scope" value="Bacteria"/>
</dbReference>
<evidence type="ECO:0000256" key="1">
    <source>
        <dbReference type="SAM" id="MobiDB-lite"/>
    </source>
</evidence>
<keyword evidence="4" id="KW-1185">Reference proteome</keyword>
<sequence length="154" mass="17016">MADNISTEEDSGEEISRGSRRANPMDVHVGSRVRLRRMLLGMSQEKLGEHLGLTFQQVQKYEKGVNRIGASRLFDLAKVLGVPVQFFYDEAPSGVQTTGNVIAGFAERPGESYVVDFLGTREGLELNKAFARISDSKVRRSIVDLVRSLAGDEN</sequence>
<dbReference type="STRING" id="670307.HYPDE_41553"/>
<dbReference type="OrthoDB" id="9797172at2"/>
<protein>
    <submittedName>
        <fullName evidence="3">XRE family transcriptional regulator</fullName>
    </submittedName>
</protein>
<dbReference type="Pfam" id="PF01381">
    <property type="entry name" value="HTH_3"/>
    <property type="match status" value="1"/>
</dbReference>
<dbReference type="RefSeq" id="WP_015599992.1">
    <property type="nucleotide sequence ID" value="NC_021172.1"/>
</dbReference>
<dbReference type="SUPFAM" id="SSF47413">
    <property type="entry name" value="lambda repressor-like DNA-binding domains"/>
    <property type="match status" value="1"/>
</dbReference>
<name>N0BAE8_9HYPH</name>
<dbReference type="PROSITE" id="PS50943">
    <property type="entry name" value="HTH_CROC1"/>
    <property type="match status" value="1"/>
</dbReference>
<dbReference type="AlphaFoldDB" id="N0BAE8"/>
<dbReference type="Proteomes" id="UP000005952">
    <property type="component" value="Chromosome"/>
</dbReference>
<accession>N0BAE8</accession>
<evidence type="ECO:0000313" key="3">
    <source>
        <dbReference type="EMBL" id="AGK59978.1"/>
    </source>
</evidence>
<reference evidence="3 4" key="1">
    <citation type="journal article" date="2013" name="Genome Announc.">
        <title>Genome sequences for three denitrifying bacterial strains isolated from a uranium- and nitrate-contaminated subsurface environment.</title>
        <authorList>
            <person name="Venkatramanan R."/>
            <person name="Prakash O."/>
            <person name="Woyke T."/>
            <person name="Chain P."/>
            <person name="Goodwin L.A."/>
            <person name="Watson D."/>
            <person name="Brooks S."/>
            <person name="Kostka J.E."/>
            <person name="Green S.J."/>
        </authorList>
    </citation>
    <scope>NUCLEOTIDE SEQUENCE [LARGE SCALE GENOMIC DNA]</scope>
    <source>
        <strain evidence="3 4">1NES1</strain>
    </source>
</reference>
<feature type="compositionally biased region" description="Acidic residues" evidence="1">
    <location>
        <begin position="1"/>
        <end position="13"/>
    </location>
</feature>
<dbReference type="GO" id="GO:0003677">
    <property type="term" value="F:DNA binding"/>
    <property type="evidence" value="ECO:0007669"/>
    <property type="project" value="InterPro"/>
</dbReference>
<dbReference type="SMART" id="SM00530">
    <property type="entry name" value="HTH_XRE"/>
    <property type="match status" value="1"/>
</dbReference>
<proteinExistence type="predicted"/>
<feature type="region of interest" description="Disordered" evidence="1">
    <location>
        <begin position="1"/>
        <end position="23"/>
    </location>
</feature>
<dbReference type="CDD" id="cd00093">
    <property type="entry name" value="HTH_XRE"/>
    <property type="match status" value="1"/>
</dbReference>
<organism evidence="3 4">
    <name type="scientific">Hyphomicrobium denitrificans 1NES1</name>
    <dbReference type="NCBI Taxonomy" id="670307"/>
    <lineage>
        <taxon>Bacteria</taxon>
        <taxon>Pseudomonadati</taxon>
        <taxon>Pseudomonadota</taxon>
        <taxon>Alphaproteobacteria</taxon>
        <taxon>Hyphomicrobiales</taxon>
        <taxon>Hyphomicrobiaceae</taxon>
        <taxon>Hyphomicrobium</taxon>
    </lineage>
</organism>
<dbReference type="HOGENOM" id="CLU_066192_26_0_5"/>
<evidence type="ECO:0000259" key="2">
    <source>
        <dbReference type="PROSITE" id="PS50943"/>
    </source>
</evidence>
<dbReference type="Gene3D" id="1.10.260.40">
    <property type="entry name" value="lambda repressor-like DNA-binding domains"/>
    <property type="match status" value="1"/>
</dbReference>
<gene>
    <name evidence="3" type="ORF">HYPDE_41553</name>
</gene>
<dbReference type="EMBL" id="CP005587">
    <property type="protein sequence ID" value="AGK59978.1"/>
    <property type="molecule type" value="Genomic_DNA"/>
</dbReference>
<dbReference type="InterPro" id="IPR001387">
    <property type="entry name" value="Cro/C1-type_HTH"/>
</dbReference>